<evidence type="ECO:0000313" key="3">
    <source>
        <dbReference type="EMBL" id="NNV56100.1"/>
    </source>
</evidence>
<reference evidence="3" key="1">
    <citation type="submission" date="2019-10" db="EMBL/GenBank/DDBJ databases">
        <title>Draft genome sequence of Panacibacter sp. KCS-6.</title>
        <authorList>
            <person name="Yim K.J."/>
        </authorList>
    </citation>
    <scope>NUCLEOTIDE SEQUENCE</scope>
    <source>
        <strain evidence="3">KCS-6</strain>
    </source>
</reference>
<name>A0A8J8FDK3_9BACT</name>
<dbReference type="AlphaFoldDB" id="A0A8J8FDK3"/>
<dbReference type="EMBL" id="WHPF01000007">
    <property type="protein sequence ID" value="NNV56100.1"/>
    <property type="molecule type" value="Genomic_DNA"/>
</dbReference>
<keyword evidence="4" id="KW-1185">Reference proteome</keyword>
<keyword evidence="1" id="KW-0732">Signal</keyword>
<evidence type="ECO:0000313" key="4">
    <source>
        <dbReference type="Proteomes" id="UP000598971"/>
    </source>
</evidence>
<accession>A0A8J8FDK3</accession>
<proteinExistence type="predicted"/>
<dbReference type="RefSeq" id="WP_171608037.1">
    <property type="nucleotide sequence ID" value="NZ_WHPF01000007.1"/>
</dbReference>
<dbReference type="Gene3D" id="3.10.20.310">
    <property type="entry name" value="membrane protein fhac"/>
    <property type="match status" value="1"/>
</dbReference>
<dbReference type="Pfam" id="PF07244">
    <property type="entry name" value="POTRA"/>
    <property type="match status" value="1"/>
</dbReference>
<feature type="signal peptide" evidence="1">
    <location>
        <begin position="1"/>
        <end position="22"/>
    </location>
</feature>
<dbReference type="GO" id="GO:0019867">
    <property type="term" value="C:outer membrane"/>
    <property type="evidence" value="ECO:0007669"/>
    <property type="project" value="InterPro"/>
</dbReference>
<feature type="domain" description="POTRA" evidence="2">
    <location>
        <begin position="55"/>
        <end position="129"/>
    </location>
</feature>
<comment type="caution">
    <text evidence="3">The sequence shown here is derived from an EMBL/GenBank/DDBJ whole genome shotgun (WGS) entry which is preliminary data.</text>
</comment>
<evidence type="ECO:0000259" key="2">
    <source>
        <dbReference type="Pfam" id="PF07244"/>
    </source>
</evidence>
<protein>
    <submittedName>
        <fullName evidence="3">BamA/TamA family outer membrane protein</fullName>
    </submittedName>
</protein>
<dbReference type="InterPro" id="IPR010827">
    <property type="entry name" value="BamA/TamA_POTRA"/>
</dbReference>
<feature type="chain" id="PRO_5035167269" evidence="1">
    <location>
        <begin position="23"/>
        <end position="486"/>
    </location>
</feature>
<organism evidence="3 4">
    <name type="scientific">Limnovirga soli</name>
    <dbReference type="NCBI Taxonomy" id="2656915"/>
    <lineage>
        <taxon>Bacteria</taxon>
        <taxon>Pseudomonadati</taxon>
        <taxon>Bacteroidota</taxon>
        <taxon>Chitinophagia</taxon>
        <taxon>Chitinophagales</taxon>
        <taxon>Chitinophagaceae</taxon>
        <taxon>Limnovirga</taxon>
    </lineage>
</organism>
<gene>
    <name evidence="3" type="ORF">GD597_11570</name>
</gene>
<evidence type="ECO:0000256" key="1">
    <source>
        <dbReference type="SAM" id="SignalP"/>
    </source>
</evidence>
<sequence length="486" mass="55767">MTYCKRLILVCVVCLFSLLVNAQTQSGLSKDSVSIINTLLDAILQGSTDSSLLLIADISIHGNKKTQPFIIERELPFKQGQYIAKSDLEKKLELAKQQVTNTSLFTEVFIYVHSQQGGLVFINVDVKERWYLFPLPYFKLVDRNFNQWWVEQKASLNRVNYGIKFQQFNFSGRNDKLAVNLIAGYSRQVQLKYEQPYAFNSLKSGYSVAFLFSSQRELNYASSLSKQAFFKQDKFVLQTLKAEVAYLYRPAIKTRHNFRFSYVKNQVGDTVVKLNPNYLPGAVKSINYPELSYSIQYAFTDYNAYPIKGFIGEASITRRGITKAMDLTQLQYQANWALPLTKKTSLLLQSAGVLKFPFDQPFINQQLFSYGGPFLRGLEYYVFDGVAGIMGRTTIRKEVFAMQLRTPPGYKKEITIPFRFFVKAGADVGYTYNKLPGDNLLSNKFLYTECLGLDMVIPSYDIVFKFEYSFNQLGEHGVFFHVRTDF</sequence>
<dbReference type="Gene3D" id="2.40.160.50">
    <property type="entry name" value="membrane protein fhac: a member of the omp85/tpsb transporter family"/>
    <property type="match status" value="1"/>
</dbReference>
<dbReference type="Proteomes" id="UP000598971">
    <property type="component" value="Unassembled WGS sequence"/>
</dbReference>